<sequence length="205" mass="23848">MFLIRGRRTKFKKAWQLNAPCPNCEQKNTLALSVFTSYAHLFWIPFFSMGRTGAVLCSHCGYTEEVKKTNEEIYGLYNTLKSEVKIPLTYYMGFPLLFIVFFHSIISSNDVRAEKSEYLEHPEVGDVYVFKPTGQAEFMGFRVVDVQEDTLFVHMNMYGSTSGYKMETADVDTSYIDFRIGYPKAELKEWHQQNGIYSIKRKNKE</sequence>
<dbReference type="AlphaFoldDB" id="A0A840TM36"/>
<accession>A0A840TM36</accession>
<evidence type="ECO:0000256" key="1">
    <source>
        <dbReference type="SAM" id="Phobius"/>
    </source>
</evidence>
<name>A0A840TM36_9BACT</name>
<proteinExistence type="predicted"/>
<comment type="caution">
    <text evidence="2">The sequence shown here is derived from an EMBL/GenBank/DDBJ whole genome shotgun (WGS) entry which is preliminary data.</text>
</comment>
<gene>
    <name evidence="2" type="ORF">HNQ92_003453</name>
</gene>
<keyword evidence="3" id="KW-1185">Reference proteome</keyword>
<protein>
    <submittedName>
        <fullName evidence="2">Zn ribbon nucleic-acid-binding protein</fullName>
    </submittedName>
</protein>
<keyword evidence="1" id="KW-0812">Transmembrane</keyword>
<keyword evidence="1" id="KW-0472">Membrane</keyword>
<feature type="transmembrane region" description="Helical" evidence="1">
    <location>
        <begin position="88"/>
        <end position="106"/>
    </location>
</feature>
<dbReference type="EMBL" id="JACHGF010000005">
    <property type="protein sequence ID" value="MBB5285296.1"/>
    <property type="molecule type" value="Genomic_DNA"/>
</dbReference>
<dbReference type="RefSeq" id="WP_184175311.1">
    <property type="nucleotide sequence ID" value="NZ_JACHGF010000005.1"/>
</dbReference>
<keyword evidence="1" id="KW-1133">Transmembrane helix</keyword>
<organism evidence="2 3">
    <name type="scientific">Rhabdobacter roseus</name>
    <dbReference type="NCBI Taxonomy" id="1655419"/>
    <lineage>
        <taxon>Bacteria</taxon>
        <taxon>Pseudomonadati</taxon>
        <taxon>Bacteroidota</taxon>
        <taxon>Cytophagia</taxon>
        <taxon>Cytophagales</taxon>
        <taxon>Cytophagaceae</taxon>
        <taxon>Rhabdobacter</taxon>
    </lineage>
</organism>
<evidence type="ECO:0000313" key="2">
    <source>
        <dbReference type="EMBL" id="MBB5285296.1"/>
    </source>
</evidence>
<dbReference type="Proteomes" id="UP000557307">
    <property type="component" value="Unassembled WGS sequence"/>
</dbReference>
<evidence type="ECO:0000313" key="3">
    <source>
        <dbReference type="Proteomes" id="UP000557307"/>
    </source>
</evidence>
<reference evidence="2 3" key="1">
    <citation type="submission" date="2020-08" db="EMBL/GenBank/DDBJ databases">
        <title>Genomic Encyclopedia of Type Strains, Phase IV (KMG-IV): sequencing the most valuable type-strain genomes for metagenomic binning, comparative biology and taxonomic classification.</title>
        <authorList>
            <person name="Goeker M."/>
        </authorList>
    </citation>
    <scope>NUCLEOTIDE SEQUENCE [LARGE SCALE GENOMIC DNA]</scope>
    <source>
        <strain evidence="2 3">DSM 105074</strain>
    </source>
</reference>